<dbReference type="OrthoDB" id="5185169at2"/>
<organism evidence="6 8">
    <name type="scientific">Amycolatopsis regifaucium</name>
    <dbReference type="NCBI Taxonomy" id="546365"/>
    <lineage>
        <taxon>Bacteria</taxon>
        <taxon>Bacillati</taxon>
        <taxon>Actinomycetota</taxon>
        <taxon>Actinomycetes</taxon>
        <taxon>Pseudonocardiales</taxon>
        <taxon>Pseudonocardiaceae</taxon>
        <taxon>Amycolatopsis</taxon>
    </lineage>
</organism>
<evidence type="ECO:0000313" key="8">
    <source>
        <dbReference type="Proteomes" id="UP000076321"/>
    </source>
</evidence>
<evidence type="ECO:0000256" key="3">
    <source>
        <dbReference type="ARBA" id="ARBA00023163"/>
    </source>
</evidence>
<keyword evidence="3" id="KW-0804">Transcription</keyword>
<keyword evidence="9" id="KW-1185">Reference proteome</keyword>
<gene>
    <name evidence="7" type="ORF">ATP06_0205765</name>
    <name evidence="6" type="ORF">AVL48_15645</name>
</gene>
<evidence type="ECO:0000259" key="5">
    <source>
        <dbReference type="PROSITE" id="PS50977"/>
    </source>
</evidence>
<reference evidence="6 8" key="1">
    <citation type="submission" date="2015-12" db="EMBL/GenBank/DDBJ databases">
        <title>Amycolatopsis regifaucium genome sequencing and assembly.</title>
        <authorList>
            <person name="Mayilraj S."/>
        </authorList>
    </citation>
    <scope>NUCLEOTIDE SEQUENCE [LARGE SCALE GENOMIC DNA]</scope>
    <source>
        <strain evidence="6 8">GY080</strain>
    </source>
</reference>
<evidence type="ECO:0000313" key="9">
    <source>
        <dbReference type="Proteomes" id="UP000186883"/>
    </source>
</evidence>
<protein>
    <submittedName>
        <fullName evidence="6">TetR family transcriptional regulator</fullName>
    </submittedName>
</protein>
<dbReference type="Gene3D" id="1.10.10.60">
    <property type="entry name" value="Homeodomain-like"/>
    <property type="match status" value="1"/>
</dbReference>
<feature type="domain" description="HTH tetR-type" evidence="5">
    <location>
        <begin position="12"/>
        <end position="72"/>
    </location>
</feature>
<dbReference type="InterPro" id="IPR023772">
    <property type="entry name" value="DNA-bd_HTH_TetR-type_CS"/>
</dbReference>
<dbReference type="RefSeq" id="WP_061985319.1">
    <property type="nucleotide sequence ID" value="NZ_FOPQ01000019.1"/>
</dbReference>
<dbReference type="EMBL" id="LQCI01000051">
    <property type="protein sequence ID" value="KZB79813.1"/>
    <property type="molecule type" value="Genomic_DNA"/>
</dbReference>
<dbReference type="PANTHER" id="PTHR30055:SF234">
    <property type="entry name" value="HTH-TYPE TRANSCRIPTIONAL REGULATOR BETI"/>
    <property type="match status" value="1"/>
</dbReference>
<dbReference type="SUPFAM" id="SSF46689">
    <property type="entry name" value="Homeodomain-like"/>
    <property type="match status" value="1"/>
</dbReference>
<dbReference type="AlphaFoldDB" id="A0A154M5P4"/>
<proteinExistence type="predicted"/>
<sequence length="187" mass="20976">METLGRRERKKAATRQALADAALELFLQRGYDQVSIRDIAEAADVSTTTLFKHFSGKEALVFDEAQDREANLIASVRQRTDGQSVVEALREYVLASWLSITTHPRYAEFTALVSGTPALREYGERMWTRHADALGAAIAEETGVDSEDIACRALARFVLDIPALTRGRPDPREDVERIFDLLTHGWR</sequence>
<evidence type="ECO:0000313" key="7">
    <source>
        <dbReference type="EMBL" id="OKA09869.1"/>
    </source>
</evidence>
<evidence type="ECO:0000313" key="6">
    <source>
        <dbReference type="EMBL" id="KZB79813.1"/>
    </source>
</evidence>
<evidence type="ECO:0000256" key="2">
    <source>
        <dbReference type="ARBA" id="ARBA00023125"/>
    </source>
</evidence>
<dbReference type="Gene3D" id="1.10.357.10">
    <property type="entry name" value="Tetracycline Repressor, domain 2"/>
    <property type="match status" value="1"/>
</dbReference>
<keyword evidence="1" id="KW-0805">Transcription regulation</keyword>
<evidence type="ECO:0000256" key="4">
    <source>
        <dbReference type="PROSITE-ProRule" id="PRU00335"/>
    </source>
</evidence>
<dbReference type="PROSITE" id="PS50977">
    <property type="entry name" value="HTH_TETR_2"/>
    <property type="match status" value="1"/>
</dbReference>
<dbReference type="InterPro" id="IPR009057">
    <property type="entry name" value="Homeodomain-like_sf"/>
</dbReference>
<dbReference type="PANTHER" id="PTHR30055">
    <property type="entry name" value="HTH-TYPE TRANSCRIPTIONAL REGULATOR RUTR"/>
    <property type="match status" value="1"/>
</dbReference>
<dbReference type="PRINTS" id="PR00455">
    <property type="entry name" value="HTHTETR"/>
</dbReference>
<dbReference type="Proteomes" id="UP000186883">
    <property type="component" value="Unassembled WGS sequence"/>
</dbReference>
<dbReference type="GO" id="GO:0003700">
    <property type="term" value="F:DNA-binding transcription factor activity"/>
    <property type="evidence" value="ECO:0007669"/>
    <property type="project" value="TreeGrafter"/>
</dbReference>
<keyword evidence="2 4" id="KW-0238">DNA-binding</keyword>
<reference evidence="7 9" key="2">
    <citation type="submission" date="2016-11" db="EMBL/GenBank/DDBJ databases">
        <title>Genome sequencing of Amycolatopsis regifaucium.</title>
        <authorList>
            <person name="Mayilraj S."/>
            <person name="Kaur N."/>
        </authorList>
    </citation>
    <scope>NUCLEOTIDE SEQUENCE [LARGE SCALE GENOMIC DNA]</scope>
    <source>
        <strain evidence="7 9">GY080</strain>
    </source>
</reference>
<evidence type="ECO:0000256" key="1">
    <source>
        <dbReference type="ARBA" id="ARBA00023015"/>
    </source>
</evidence>
<dbReference type="EMBL" id="LOBU02000006">
    <property type="protein sequence ID" value="OKA09869.1"/>
    <property type="molecule type" value="Genomic_DNA"/>
</dbReference>
<dbReference type="GO" id="GO:0000976">
    <property type="term" value="F:transcription cis-regulatory region binding"/>
    <property type="evidence" value="ECO:0007669"/>
    <property type="project" value="TreeGrafter"/>
</dbReference>
<dbReference type="Pfam" id="PF00440">
    <property type="entry name" value="TetR_N"/>
    <property type="match status" value="1"/>
</dbReference>
<feature type="DNA-binding region" description="H-T-H motif" evidence="4">
    <location>
        <begin position="35"/>
        <end position="54"/>
    </location>
</feature>
<dbReference type="InterPro" id="IPR001647">
    <property type="entry name" value="HTH_TetR"/>
</dbReference>
<dbReference type="PROSITE" id="PS01081">
    <property type="entry name" value="HTH_TETR_1"/>
    <property type="match status" value="1"/>
</dbReference>
<comment type="caution">
    <text evidence="6">The sequence shown here is derived from an EMBL/GenBank/DDBJ whole genome shotgun (WGS) entry which is preliminary data.</text>
</comment>
<accession>A0A154M5P4</accession>
<name>A0A154M5P4_9PSEU</name>
<dbReference type="Proteomes" id="UP000076321">
    <property type="component" value="Unassembled WGS sequence"/>
</dbReference>
<dbReference type="InterPro" id="IPR050109">
    <property type="entry name" value="HTH-type_TetR-like_transc_reg"/>
</dbReference>